<dbReference type="OrthoDB" id="2645723at2"/>
<dbReference type="GO" id="GO:0016020">
    <property type="term" value="C:membrane"/>
    <property type="evidence" value="ECO:0007669"/>
    <property type="project" value="TreeGrafter"/>
</dbReference>
<dbReference type="PANTHER" id="PTHR43798">
    <property type="entry name" value="MONOACYLGLYCEROL LIPASE"/>
    <property type="match status" value="1"/>
</dbReference>
<protein>
    <submittedName>
        <fullName evidence="3">Alpha/beta hydrolase</fullName>
    </submittedName>
</protein>
<dbReference type="Proteomes" id="UP000180175">
    <property type="component" value="Chromosome"/>
</dbReference>
<dbReference type="RefSeq" id="WP_071316251.1">
    <property type="nucleotide sequence ID" value="NZ_CP063356.2"/>
</dbReference>
<dbReference type="Pfam" id="PF00561">
    <property type="entry name" value="Abhydrolase_1"/>
    <property type="match status" value="1"/>
</dbReference>
<dbReference type="InterPro" id="IPR029058">
    <property type="entry name" value="AB_hydrolase_fold"/>
</dbReference>
<organism evidence="3 5">
    <name type="scientific">Anaerobacillus isosaccharinicus</name>
    <dbReference type="NCBI Taxonomy" id="1532552"/>
    <lineage>
        <taxon>Bacteria</taxon>
        <taxon>Bacillati</taxon>
        <taxon>Bacillota</taxon>
        <taxon>Bacilli</taxon>
        <taxon>Bacillales</taxon>
        <taxon>Bacillaceae</taxon>
        <taxon>Anaerobacillus</taxon>
    </lineage>
</organism>
<keyword evidence="5" id="KW-1185">Reference proteome</keyword>
<evidence type="ECO:0000313" key="3">
    <source>
        <dbReference type="EMBL" id="OIJ21202.1"/>
    </source>
</evidence>
<proteinExistence type="predicted"/>
<evidence type="ECO:0000313" key="5">
    <source>
        <dbReference type="Proteomes" id="UP000180175"/>
    </source>
</evidence>
<dbReference type="InterPro" id="IPR000073">
    <property type="entry name" value="AB_hydrolase_1"/>
</dbReference>
<name>A0A1S2M8U8_9BACI</name>
<dbReference type="InterPro" id="IPR050266">
    <property type="entry name" value="AB_hydrolase_sf"/>
</dbReference>
<reference evidence="3 5" key="1">
    <citation type="submission" date="2016-10" db="EMBL/GenBank/DDBJ databases">
        <title>Draft genome sequences of four alkaliphilic bacteria belonging to the Anaerobacillus genus.</title>
        <authorList>
            <person name="Bassil N.M."/>
            <person name="Lloyd J.R."/>
        </authorList>
    </citation>
    <scope>NUCLEOTIDE SEQUENCE [LARGE SCALE GENOMIC DNA]</scope>
    <source>
        <strain evidence="3 5">NB2006</strain>
    </source>
</reference>
<keyword evidence="1 3" id="KW-0378">Hydrolase</keyword>
<dbReference type="AlphaFoldDB" id="A0A1S2M8U8"/>
<accession>A0A1S2M8U8</accession>
<dbReference type="EMBL" id="LQXD01000056">
    <property type="protein sequence ID" value="OIJ21202.1"/>
    <property type="molecule type" value="Genomic_DNA"/>
</dbReference>
<feature type="domain" description="AB hydrolase-1" evidence="2">
    <location>
        <begin position="30"/>
        <end position="103"/>
    </location>
</feature>
<reference evidence="4 5" key="2">
    <citation type="journal article" date="2017" name="Genome Announc.">
        <title>Draft Genome Sequences of Four Alkaliphilic Bacteria Belonging to the Anaerobacillus Genus.</title>
        <authorList>
            <person name="Bassil N.M."/>
            <person name="Lloyd J.R."/>
        </authorList>
    </citation>
    <scope>NUCLEOTIDE SEQUENCE [LARGE SCALE GENOMIC DNA]</scope>
    <source>
        <strain evidence="4 5">NB2006</strain>
    </source>
</reference>
<sequence>MGLINNWVKIQGINIHFIETSLETTNNEIPLVIIPGLSESAEDYIHIMEALLPRKCVAITLRGRGKSDAPQIGYTLEDHIGDIESVVNHLDLKEFILMGFSRGVSYALGFTFANLNLVKGLVLGDYPAFHSQLPIGWVEFFSGLPPWRGKELNERMTTNSLKALQNESRQVLFWDELTSIKFPVLIIRGGQQGAVLSKEDGDRYIEMIPNSKLVLFDESNHNIFEPSLEKFIITIKDFFETVEG</sequence>
<evidence type="ECO:0000259" key="2">
    <source>
        <dbReference type="Pfam" id="PF00561"/>
    </source>
</evidence>
<dbReference type="GO" id="GO:0016787">
    <property type="term" value="F:hydrolase activity"/>
    <property type="evidence" value="ECO:0007669"/>
    <property type="project" value="UniProtKB-KW"/>
</dbReference>
<reference evidence="4 5" key="3">
    <citation type="journal article" date="2019" name="Int. J. Syst. Evol. Microbiol.">
        <title>Anaerobacillus isosaccharinicus sp. nov., an alkaliphilic bacterium which degrades isosaccharinic acid.</title>
        <authorList>
            <person name="Bassil N.M."/>
            <person name="Lloyd J.R."/>
        </authorList>
    </citation>
    <scope>NUCLEOTIDE SEQUENCE [LARGE SCALE GENOMIC DNA]</scope>
    <source>
        <strain evidence="4 5">NB2006</strain>
    </source>
</reference>
<evidence type="ECO:0000313" key="4">
    <source>
        <dbReference type="EMBL" id="QOY38111.1"/>
    </source>
</evidence>
<gene>
    <name evidence="4" type="ORF">AWH56_011555</name>
    <name evidence="3" type="ORF">AWH56_05960</name>
</gene>
<reference evidence="4" key="4">
    <citation type="submission" date="2020-10" db="EMBL/GenBank/DDBJ databases">
        <authorList>
            <person name="Bassil N.M."/>
            <person name="Lloyd J.R."/>
        </authorList>
    </citation>
    <scope>NUCLEOTIDE SEQUENCE</scope>
    <source>
        <strain evidence="4">NB2006</strain>
    </source>
</reference>
<dbReference type="PANTHER" id="PTHR43798:SF31">
    <property type="entry name" value="AB HYDROLASE SUPERFAMILY PROTEIN YCLE"/>
    <property type="match status" value="1"/>
</dbReference>
<dbReference type="KEGG" id="aia:AWH56_011555"/>
<evidence type="ECO:0000256" key="1">
    <source>
        <dbReference type="ARBA" id="ARBA00022801"/>
    </source>
</evidence>
<dbReference type="SUPFAM" id="SSF53474">
    <property type="entry name" value="alpha/beta-Hydrolases"/>
    <property type="match status" value="1"/>
</dbReference>
<dbReference type="EMBL" id="CP063356">
    <property type="protein sequence ID" value="QOY38111.1"/>
    <property type="molecule type" value="Genomic_DNA"/>
</dbReference>
<dbReference type="Gene3D" id="3.40.50.1820">
    <property type="entry name" value="alpha/beta hydrolase"/>
    <property type="match status" value="1"/>
</dbReference>